<dbReference type="InterPro" id="IPR057596">
    <property type="entry name" value="RDRP_core"/>
</dbReference>
<dbReference type="PANTHER" id="PTHR23079:SF55">
    <property type="entry name" value="RNA-DIRECTED RNA POLYMERASE"/>
    <property type="match status" value="1"/>
</dbReference>
<proteinExistence type="inferred from homology"/>
<keyword evidence="1" id="KW-0694">RNA-binding</keyword>
<dbReference type="EC" id="2.7.7.48" evidence="1"/>
<sequence>MSASASASAVAHYYPVGMQSERWRYLSARSMIANNLQTVLKLQNINTDDLEHSTTNSSYELYCTRDEANRIRDNLSSVLPNQYHHVWYSMKPKPLQNIEKQSISSQQENEKQKEYSGQCHFGSMLSYNKFASGQSRDGFNIKIWYNRRRNGSDPESIRIVNRLNRNEEIFISMKSIQKQVLVHRHPDMIQIVLMFCITNESSTYYRTIANSSDVLLTFTNTHHAWTFLHGLTSHKDEGKFQINWVLLEQQTLDENRSINVPLMDSFKNQYALQMLLSMELDQNHCYDLTGVYDDYQQSVEQQSQKRNKRSNQQEYYHVPFATLTPLKIIFHPLESTIGHRALRQQQFNGEQNLLLVHIRDDDSSILQDFSDALKDRIKDKMLNGIKCQDKTYRFIGSSTSQLKDLSYWFLSLENKSIDQARQLLGNFSAINNVANYIARVGQYFSTTRQTQIRLQYIEKISKPNQLPPYVTDMPDVQIDTDKKYCFTDGIGKISLGLAGLVARNLKIPLESRDDIPSAFQIRLAGCKGMLVIDYESTLDDYYIKIRPSMKKFESDDWVLEICDHSRPSKQKIITQL</sequence>
<dbReference type="GO" id="GO:0003968">
    <property type="term" value="F:RNA-directed RNA polymerase activity"/>
    <property type="evidence" value="ECO:0007669"/>
    <property type="project" value="UniProtKB-KW"/>
</dbReference>
<evidence type="ECO:0000313" key="3">
    <source>
        <dbReference type="EMBL" id="CAF0905701.1"/>
    </source>
</evidence>
<dbReference type="GO" id="GO:0031380">
    <property type="term" value="C:nuclear RNA-directed RNA polymerase complex"/>
    <property type="evidence" value="ECO:0007669"/>
    <property type="project" value="TreeGrafter"/>
</dbReference>
<name>A0A8S2D8H7_9BILA</name>
<gene>
    <name evidence="3" type="ORF">OVA965_LOCUS9856</name>
    <name evidence="4" type="ORF">TMI583_LOCUS9852</name>
</gene>
<keyword evidence="1" id="KW-0808">Transferase</keyword>
<dbReference type="AlphaFoldDB" id="A0A8S2D8H7"/>
<comment type="caution">
    <text evidence="3">The sequence shown here is derived from an EMBL/GenBank/DDBJ whole genome shotgun (WGS) entry which is preliminary data.</text>
</comment>
<dbReference type="Proteomes" id="UP000677228">
    <property type="component" value="Unassembled WGS sequence"/>
</dbReference>
<dbReference type="EMBL" id="CAJNOK010003548">
    <property type="protein sequence ID" value="CAF0905701.1"/>
    <property type="molecule type" value="Genomic_DNA"/>
</dbReference>
<keyword evidence="1" id="KW-0548">Nucleotidyltransferase</keyword>
<evidence type="ECO:0000259" key="2">
    <source>
        <dbReference type="Pfam" id="PF05183"/>
    </source>
</evidence>
<comment type="similarity">
    <text evidence="1">Belongs to the RdRP family.</text>
</comment>
<dbReference type="Pfam" id="PF05183">
    <property type="entry name" value="RdRP"/>
    <property type="match status" value="1"/>
</dbReference>
<evidence type="ECO:0000313" key="5">
    <source>
        <dbReference type="Proteomes" id="UP000677228"/>
    </source>
</evidence>
<accession>A0A8S2D8H7</accession>
<organism evidence="3 5">
    <name type="scientific">Didymodactylos carnosus</name>
    <dbReference type="NCBI Taxonomy" id="1234261"/>
    <lineage>
        <taxon>Eukaryota</taxon>
        <taxon>Metazoa</taxon>
        <taxon>Spiralia</taxon>
        <taxon>Gnathifera</taxon>
        <taxon>Rotifera</taxon>
        <taxon>Eurotatoria</taxon>
        <taxon>Bdelloidea</taxon>
        <taxon>Philodinida</taxon>
        <taxon>Philodinidae</taxon>
        <taxon>Didymodactylos</taxon>
    </lineage>
</organism>
<dbReference type="GO" id="GO:0003723">
    <property type="term" value="F:RNA binding"/>
    <property type="evidence" value="ECO:0007669"/>
    <property type="project" value="UniProtKB-KW"/>
</dbReference>
<comment type="catalytic activity">
    <reaction evidence="1">
        <text>RNA(n) + a ribonucleoside 5'-triphosphate = RNA(n+1) + diphosphate</text>
        <dbReference type="Rhea" id="RHEA:21248"/>
        <dbReference type="Rhea" id="RHEA-COMP:14527"/>
        <dbReference type="Rhea" id="RHEA-COMP:17342"/>
        <dbReference type="ChEBI" id="CHEBI:33019"/>
        <dbReference type="ChEBI" id="CHEBI:61557"/>
        <dbReference type="ChEBI" id="CHEBI:140395"/>
        <dbReference type="EC" id="2.7.7.48"/>
    </reaction>
</comment>
<dbReference type="EMBL" id="CAJOBA010003549">
    <property type="protein sequence ID" value="CAF3685663.1"/>
    <property type="molecule type" value="Genomic_DNA"/>
</dbReference>
<evidence type="ECO:0000313" key="4">
    <source>
        <dbReference type="EMBL" id="CAF3685663.1"/>
    </source>
</evidence>
<feature type="domain" description="RDRP core" evidence="2">
    <location>
        <begin position="323"/>
        <end position="569"/>
    </location>
</feature>
<keyword evidence="1" id="KW-0696">RNA-directed RNA polymerase</keyword>
<dbReference type="PANTHER" id="PTHR23079">
    <property type="entry name" value="RNA-DEPENDENT RNA POLYMERASE"/>
    <property type="match status" value="1"/>
</dbReference>
<dbReference type="GO" id="GO:0030422">
    <property type="term" value="P:siRNA processing"/>
    <property type="evidence" value="ECO:0007669"/>
    <property type="project" value="TreeGrafter"/>
</dbReference>
<dbReference type="InterPro" id="IPR007855">
    <property type="entry name" value="RDRP"/>
</dbReference>
<protein>
    <recommendedName>
        <fullName evidence="1">RNA-dependent RNA polymerase</fullName>
        <ecNumber evidence="1">2.7.7.48</ecNumber>
    </recommendedName>
</protein>
<dbReference type="Proteomes" id="UP000682733">
    <property type="component" value="Unassembled WGS sequence"/>
</dbReference>
<reference evidence="3" key="1">
    <citation type="submission" date="2021-02" db="EMBL/GenBank/DDBJ databases">
        <authorList>
            <person name="Nowell W R."/>
        </authorList>
    </citation>
    <scope>NUCLEOTIDE SEQUENCE</scope>
</reference>
<evidence type="ECO:0000256" key="1">
    <source>
        <dbReference type="RuleBase" id="RU363098"/>
    </source>
</evidence>